<dbReference type="WBParaSite" id="jg2460">
    <property type="protein sequence ID" value="jg2460"/>
    <property type="gene ID" value="jg2460"/>
</dbReference>
<dbReference type="AlphaFoldDB" id="A0A915DX44"/>
<keyword evidence="1" id="KW-1185">Reference proteome</keyword>
<proteinExistence type="predicted"/>
<sequence length="45" mass="5225">MSMAASTRISKVRENMMDKLQIVKTKDERLHICTPKEIAEYVVET</sequence>
<name>A0A915DX44_9BILA</name>
<organism evidence="1 2">
    <name type="scientific">Ditylenchus dipsaci</name>
    <dbReference type="NCBI Taxonomy" id="166011"/>
    <lineage>
        <taxon>Eukaryota</taxon>
        <taxon>Metazoa</taxon>
        <taxon>Ecdysozoa</taxon>
        <taxon>Nematoda</taxon>
        <taxon>Chromadorea</taxon>
        <taxon>Rhabditida</taxon>
        <taxon>Tylenchina</taxon>
        <taxon>Tylenchomorpha</taxon>
        <taxon>Sphaerularioidea</taxon>
        <taxon>Anguinidae</taxon>
        <taxon>Anguininae</taxon>
        <taxon>Ditylenchus</taxon>
    </lineage>
</organism>
<dbReference type="Proteomes" id="UP000887574">
    <property type="component" value="Unplaced"/>
</dbReference>
<evidence type="ECO:0000313" key="2">
    <source>
        <dbReference type="WBParaSite" id="jg2460"/>
    </source>
</evidence>
<protein>
    <submittedName>
        <fullName evidence="2">Uncharacterized protein</fullName>
    </submittedName>
</protein>
<accession>A0A915DX44</accession>
<reference evidence="2" key="1">
    <citation type="submission" date="2022-11" db="UniProtKB">
        <authorList>
            <consortium name="WormBaseParasite"/>
        </authorList>
    </citation>
    <scope>IDENTIFICATION</scope>
</reference>
<evidence type="ECO:0000313" key="1">
    <source>
        <dbReference type="Proteomes" id="UP000887574"/>
    </source>
</evidence>